<name>A0AA37QLT1_9BACT</name>
<accession>A0AA37QLT1</accession>
<sequence>MLCRGLPGPQATVLPPPVCDDVTCVGQVEDALVFQALVAQSAAEAPHAAMVNRRTSTPARSDGAEGERVCSRPLRNARLENAEP</sequence>
<organism evidence="2 3">
    <name type="scientific">Roseisolibacter agri</name>
    <dbReference type="NCBI Taxonomy" id="2014610"/>
    <lineage>
        <taxon>Bacteria</taxon>
        <taxon>Pseudomonadati</taxon>
        <taxon>Gemmatimonadota</taxon>
        <taxon>Gemmatimonadia</taxon>
        <taxon>Gemmatimonadales</taxon>
        <taxon>Gemmatimonadaceae</taxon>
        <taxon>Roseisolibacter</taxon>
    </lineage>
</organism>
<dbReference type="Proteomes" id="UP001161325">
    <property type="component" value="Unassembled WGS sequence"/>
</dbReference>
<reference evidence="2" key="1">
    <citation type="submission" date="2022-08" db="EMBL/GenBank/DDBJ databases">
        <title>Draft genome sequencing of Roseisolibacter agri AW1220.</title>
        <authorList>
            <person name="Tobiishi Y."/>
            <person name="Tonouchi A."/>
        </authorList>
    </citation>
    <scope>NUCLEOTIDE SEQUENCE</scope>
    <source>
        <strain evidence="2">AW1220</strain>
    </source>
</reference>
<comment type="caution">
    <text evidence="2">The sequence shown here is derived from an EMBL/GenBank/DDBJ whole genome shotgun (WGS) entry which is preliminary data.</text>
</comment>
<gene>
    <name evidence="2" type="ORF">rosag_47060</name>
</gene>
<dbReference type="AlphaFoldDB" id="A0AA37QLT1"/>
<keyword evidence="3" id="KW-1185">Reference proteome</keyword>
<evidence type="ECO:0000313" key="2">
    <source>
        <dbReference type="EMBL" id="GLC28193.1"/>
    </source>
</evidence>
<evidence type="ECO:0000313" key="3">
    <source>
        <dbReference type="Proteomes" id="UP001161325"/>
    </source>
</evidence>
<dbReference type="EMBL" id="BRXS01000008">
    <property type="protein sequence ID" value="GLC28193.1"/>
    <property type="molecule type" value="Genomic_DNA"/>
</dbReference>
<evidence type="ECO:0000256" key="1">
    <source>
        <dbReference type="SAM" id="MobiDB-lite"/>
    </source>
</evidence>
<feature type="region of interest" description="Disordered" evidence="1">
    <location>
        <begin position="45"/>
        <end position="84"/>
    </location>
</feature>
<proteinExistence type="predicted"/>
<protein>
    <submittedName>
        <fullName evidence="2">Uncharacterized protein</fullName>
    </submittedName>
</protein>